<dbReference type="Proteomes" id="UP000179157">
    <property type="component" value="Unassembled WGS sequence"/>
</dbReference>
<dbReference type="InterPro" id="IPR015946">
    <property type="entry name" value="KH_dom-like_a/b"/>
</dbReference>
<accession>A0A1F5UWY8</accession>
<keyword evidence="2" id="KW-0963">Cytoplasm</keyword>
<gene>
    <name evidence="2" type="primary">rbfA</name>
    <name evidence="3" type="ORF">A2Z21_01615</name>
</gene>
<dbReference type="SUPFAM" id="SSF89919">
    <property type="entry name" value="Ribosome-binding factor A, RbfA"/>
    <property type="match status" value="1"/>
</dbReference>
<dbReference type="PANTHER" id="PTHR33515">
    <property type="entry name" value="RIBOSOME-BINDING FACTOR A, CHLOROPLASTIC-RELATED"/>
    <property type="match status" value="1"/>
</dbReference>
<dbReference type="Gene3D" id="3.30.300.20">
    <property type="match status" value="1"/>
</dbReference>
<comment type="caution">
    <text evidence="3">The sequence shown here is derived from an EMBL/GenBank/DDBJ whole genome shotgun (WGS) entry which is preliminary data.</text>
</comment>
<dbReference type="Pfam" id="PF02033">
    <property type="entry name" value="RBFA"/>
    <property type="match status" value="1"/>
</dbReference>
<dbReference type="InterPro" id="IPR023799">
    <property type="entry name" value="RbfA_dom_sf"/>
</dbReference>
<dbReference type="InterPro" id="IPR000238">
    <property type="entry name" value="RbfA"/>
</dbReference>
<evidence type="ECO:0000313" key="3">
    <source>
        <dbReference type="EMBL" id="OGF55677.1"/>
    </source>
</evidence>
<name>A0A1F5UWY8_FRAXR</name>
<dbReference type="NCBIfam" id="TIGR00082">
    <property type="entry name" value="rbfA"/>
    <property type="match status" value="1"/>
</dbReference>
<dbReference type="PROSITE" id="PS01319">
    <property type="entry name" value="RBFA"/>
    <property type="match status" value="1"/>
</dbReference>
<comment type="subunit">
    <text evidence="2">Monomer. Binds 30S ribosomal subunits, but not 50S ribosomal subunits or 70S ribosomes.</text>
</comment>
<evidence type="ECO:0000313" key="4">
    <source>
        <dbReference type="Proteomes" id="UP000179157"/>
    </source>
</evidence>
<comment type="function">
    <text evidence="2">One of several proteins that assist in the late maturation steps of the functional core of the 30S ribosomal subunit. Associates with free 30S ribosomal subunits (but not with 30S subunits that are part of 70S ribosomes or polysomes). Required for efficient processing of 16S rRNA. May interact with the 5'-terminal helix region of 16S rRNA.</text>
</comment>
<protein>
    <recommendedName>
        <fullName evidence="2">Ribosome-binding factor A</fullName>
    </recommendedName>
</protein>
<sequence length="116" mass="13782">MGRKWIARVREEIKRRLSEILEFGTRDPRLELVTVMDVRISSDLNYATIYVSVTGREASEEEAIKVLNEHRGFFRSELAKRLTLRHTPELRFELDLVEKRARRIEEVLREEGSRNL</sequence>
<dbReference type="GO" id="GO:0043024">
    <property type="term" value="F:ribosomal small subunit binding"/>
    <property type="evidence" value="ECO:0007669"/>
    <property type="project" value="TreeGrafter"/>
</dbReference>
<reference evidence="3 4" key="1">
    <citation type="journal article" date="2016" name="Nat. Commun.">
        <title>Thousands of microbial genomes shed light on interconnected biogeochemical processes in an aquifer system.</title>
        <authorList>
            <person name="Anantharaman K."/>
            <person name="Brown C.T."/>
            <person name="Hug L.A."/>
            <person name="Sharon I."/>
            <person name="Castelle C.J."/>
            <person name="Probst A.J."/>
            <person name="Thomas B.C."/>
            <person name="Singh A."/>
            <person name="Wilkins M.J."/>
            <person name="Karaoz U."/>
            <person name="Brodie E.L."/>
            <person name="Williams K.H."/>
            <person name="Hubbard S.S."/>
            <person name="Banfield J.F."/>
        </authorList>
    </citation>
    <scope>NUCLEOTIDE SEQUENCE [LARGE SCALE GENOMIC DNA]</scope>
    <source>
        <strain evidence="4">RBG_16_55_9</strain>
    </source>
</reference>
<dbReference type="PANTHER" id="PTHR33515:SF1">
    <property type="entry name" value="RIBOSOME-BINDING FACTOR A, CHLOROPLASTIC-RELATED"/>
    <property type="match status" value="1"/>
</dbReference>
<dbReference type="AlphaFoldDB" id="A0A1F5UWY8"/>
<dbReference type="GO" id="GO:0030490">
    <property type="term" value="P:maturation of SSU-rRNA"/>
    <property type="evidence" value="ECO:0007669"/>
    <property type="project" value="UniProtKB-UniRule"/>
</dbReference>
<dbReference type="GO" id="GO:0005829">
    <property type="term" value="C:cytosol"/>
    <property type="evidence" value="ECO:0007669"/>
    <property type="project" value="TreeGrafter"/>
</dbReference>
<dbReference type="EMBL" id="MFGX01000051">
    <property type="protein sequence ID" value="OGF55677.1"/>
    <property type="molecule type" value="Genomic_DNA"/>
</dbReference>
<comment type="subcellular location">
    <subcellularLocation>
        <location evidence="2">Cytoplasm</location>
    </subcellularLocation>
</comment>
<evidence type="ECO:0000256" key="2">
    <source>
        <dbReference type="HAMAP-Rule" id="MF_00003"/>
    </source>
</evidence>
<proteinExistence type="inferred from homology"/>
<comment type="similarity">
    <text evidence="2">Belongs to the RbfA family.</text>
</comment>
<keyword evidence="1 2" id="KW-0690">Ribosome biogenesis</keyword>
<organism evidence="3 4">
    <name type="scientific">Fraserbacteria sp. (strain RBG_16_55_9)</name>
    <dbReference type="NCBI Taxonomy" id="1817864"/>
    <lineage>
        <taxon>Bacteria</taxon>
        <taxon>Candidatus Fraseribacteriota</taxon>
    </lineage>
</organism>
<dbReference type="InterPro" id="IPR020053">
    <property type="entry name" value="Ribosome-bd_factorA_CS"/>
</dbReference>
<evidence type="ECO:0000256" key="1">
    <source>
        <dbReference type="ARBA" id="ARBA00022517"/>
    </source>
</evidence>
<dbReference type="HAMAP" id="MF_00003">
    <property type="entry name" value="RbfA"/>
    <property type="match status" value="1"/>
</dbReference>
<dbReference type="STRING" id="1817864.A2Z21_01615"/>